<keyword evidence="1" id="KW-0732">Signal</keyword>
<organism evidence="2 3">
    <name type="scientific">Nocardia jinanensis</name>
    <dbReference type="NCBI Taxonomy" id="382504"/>
    <lineage>
        <taxon>Bacteria</taxon>
        <taxon>Bacillati</taxon>
        <taxon>Actinomycetota</taxon>
        <taxon>Actinomycetes</taxon>
        <taxon>Mycobacteriales</taxon>
        <taxon>Nocardiaceae</taxon>
        <taxon>Nocardia</taxon>
    </lineage>
</organism>
<keyword evidence="3" id="KW-1185">Reference proteome</keyword>
<dbReference type="RefSeq" id="WP_156426283.1">
    <property type="nucleotide sequence ID" value="NZ_BMMH01000003.1"/>
</dbReference>
<comment type="caution">
    <text evidence="2">The sequence shown here is derived from an EMBL/GenBank/DDBJ whole genome shotgun (WGS) entry which is preliminary data.</text>
</comment>
<gene>
    <name evidence="2" type="ORF">GCM10011588_20200</name>
</gene>
<evidence type="ECO:0000313" key="2">
    <source>
        <dbReference type="EMBL" id="GGL05702.1"/>
    </source>
</evidence>
<evidence type="ECO:0008006" key="4">
    <source>
        <dbReference type="Google" id="ProtNLM"/>
    </source>
</evidence>
<dbReference type="EMBL" id="BMMH01000003">
    <property type="protein sequence ID" value="GGL05702.1"/>
    <property type="molecule type" value="Genomic_DNA"/>
</dbReference>
<evidence type="ECO:0000313" key="3">
    <source>
        <dbReference type="Proteomes" id="UP000638263"/>
    </source>
</evidence>
<reference evidence="2" key="1">
    <citation type="journal article" date="2014" name="Int. J. Syst. Evol. Microbiol.">
        <title>Complete genome sequence of Corynebacterium casei LMG S-19264T (=DSM 44701T), isolated from a smear-ripened cheese.</title>
        <authorList>
            <consortium name="US DOE Joint Genome Institute (JGI-PGF)"/>
            <person name="Walter F."/>
            <person name="Albersmeier A."/>
            <person name="Kalinowski J."/>
            <person name="Ruckert C."/>
        </authorList>
    </citation>
    <scope>NUCLEOTIDE SEQUENCE</scope>
    <source>
        <strain evidence="2">CGMCC 4.3508</strain>
    </source>
</reference>
<protein>
    <recommendedName>
        <fullName evidence="4">Secreted protein</fullName>
    </recommendedName>
</protein>
<reference evidence="2" key="2">
    <citation type="submission" date="2020-09" db="EMBL/GenBank/DDBJ databases">
        <authorList>
            <person name="Sun Q."/>
            <person name="Zhou Y."/>
        </authorList>
    </citation>
    <scope>NUCLEOTIDE SEQUENCE</scope>
    <source>
        <strain evidence="2">CGMCC 4.3508</strain>
    </source>
</reference>
<dbReference type="AlphaFoldDB" id="A0A917VR02"/>
<dbReference type="Proteomes" id="UP000638263">
    <property type="component" value="Unassembled WGS sequence"/>
</dbReference>
<name>A0A917VR02_9NOCA</name>
<feature type="signal peptide" evidence="1">
    <location>
        <begin position="1"/>
        <end position="28"/>
    </location>
</feature>
<feature type="chain" id="PRO_5037967441" description="Secreted protein" evidence="1">
    <location>
        <begin position="29"/>
        <end position="154"/>
    </location>
</feature>
<sequence length="154" mass="16390">MSRMRNAARVLVCAGALTVVVQPTTAHAEPPGIPDPAAARAMLDGLTIAAKSSMAGYSREQFPHWSTVSDGCTARETVLQRDGSGVSVDEQCRPTAGEWYSPYDEQTVTDSADVDIDHVGVQVVIARKTTHMAGPAVMAEYFGSSGFTCVVRCR</sequence>
<accession>A0A917VR02</accession>
<evidence type="ECO:0000256" key="1">
    <source>
        <dbReference type="SAM" id="SignalP"/>
    </source>
</evidence>
<proteinExistence type="predicted"/>